<feature type="transmembrane region" description="Helical" evidence="9">
    <location>
        <begin position="26"/>
        <end position="51"/>
    </location>
</feature>
<evidence type="ECO:0000256" key="7">
    <source>
        <dbReference type="ARBA" id="ARBA00022989"/>
    </source>
</evidence>
<evidence type="ECO:0000259" key="11">
    <source>
        <dbReference type="PROSITE" id="PS50929"/>
    </source>
</evidence>
<keyword evidence="7 9" id="KW-1133">Transmembrane helix</keyword>
<name>A0AAP2RIM0_9FIRM</name>
<proteinExistence type="predicted"/>
<dbReference type="FunFam" id="3.40.50.300:FF:000221">
    <property type="entry name" value="Multidrug ABC transporter ATP-binding protein"/>
    <property type="match status" value="1"/>
</dbReference>
<dbReference type="SMART" id="SM00382">
    <property type="entry name" value="AAA"/>
    <property type="match status" value="1"/>
</dbReference>
<organism evidence="12 13">
    <name type="scientific">Lientehia hominis</name>
    <dbReference type="NCBI Taxonomy" id="2897778"/>
    <lineage>
        <taxon>Bacteria</taxon>
        <taxon>Bacillati</taxon>
        <taxon>Bacillota</taxon>
        <taxon>Clostridia</taxon>
        <taxon>Lachnospirales</taxon>
        <taxon>Lachnospiraceae</taxon>
        <taxon>Lientehia</taxon>
    </lineage>
</organism>
<dbReference type="CDD" id="cd07346">
    <property type="entry name" value="ABC_6TM_exporters"/>
    <property type="match status" value="1"/>
</dbReference>
<dbReference type="InterPro" id="IPR011527">
    <property type="entry name" value="ABC1_TM_dom"/>
</dbReference>
<evidence type="ECO:0000256" key="4">
    <source>
        <dbReference type="ARBA" id="ARBA00022692"/>
    </source>
</evidence>
<dbReference type="GO" id="GO:0016887">
    <property type="term" value="F:ATP hydrolysis activity"/>
    <property type="evidence" value="ECO:0007669"/>
    <property type="project" value="InterPro"/>
</dbReference>
<dbReference type="EMBL" id="JAJNOR010000001">
    <property type="protein sequence ID" value="MCD2491580.1"/>
    <property type="molecule type" value="Genomic_DNA"/>
</dbReference>
<dbReference type="InterPro" id="IPR003593">
    <property type="entry name" value="AAA+_ATPase"/>
</dbReference>
<evidence type="ECO:0000256" key="8">
    <source>
        <dbReference type="ARBA" id="ARBA00023136"/>
    </source>
</evidence>
<dbReference type="InterPro" id="IPR003439">
    <property type="entry name" value="ABC_transporter-like_ATP-bd"/>
</dbReference>
<dbReference type="InterPro" id="IPR039421">
    <property type="entry name" value="Type_1_exporter"/>
</dbReference>
<keyword evidence="5" id="KW-0547">Nucleotide-binding</keyword>
<keyword evidence="3" id="KW-1003">Cell membrane</keyword>
<dbReference type="Pfam" id="PF00664">
    <property type="entry name" value="ABC_membrane"/>
    <property type="match status" value="1"/>
</dbReference>
<gene>
    <name evidence="12" type="ORF">LQE92_02925</name>
</gene>
<keyword evidence="4 9" id="KW-0812">Transmembrane</keyword>
<feature type="domain" description="ABC transmembrane type-1" evidence="11">
    <location>
        <begin position="24"/>
        <end position="306"/>
    </location>
</feature>
<evidence type="ECO:0000259" key="10">
    <source>
        <dbReference type="PROSITE" id="PS50893"/>
    </source>
</evidence>
<dbReference type="RefSeq" id="WP_231061504.1">
    <property type="nucleotide sequence ID" value="NZ_JAJNOR010000001.1"/>
</dbReference>
<keyword evidence="13" id="KW-1185">Reference proteome</keyword>
<dbReference type="InterPro" id="IPR017871">
    <property type="entry name" value="ABC_transporter-like_CS"/>
</dbReference>
<dbReference type="AlphaFoldDB" id="A0AAP2RIM0"/>
<feature type="transmembrane region" description="Helical" evidence="9">
    <location>
        <begin position="276"/>
        <end position="295"/>
    </location>
</feature>
<protein>
    <submittedName>
        <fullName evidence="12">ABC transporter ATP-binding protein/permease</fullName>
    </submittedName>
</protein>
<feature type="domain" description="ABC transporter" evidence="10">
    <location>
        <begin position="337"/>
        <end position="573"/>
    </location>
</feature>
<sequence length="596" mass="65151">MKKKEGWIQTLLSFALPCRGKMTVSVLFAIISVAGGFVPYLGVYQIIRMFIDKNITTAGLLQWCGVCLSGYAVQVAFYAFSTMLAHISAYTILDGLRRKVADRLMYASLGTVMSKPIGTLKSTIVDRIEDIEPPLAHMIPELSSNVLLPVIVAAALFTLDWRMGLASLATVPVALIPMAVGMKTYNSKYAGYMAANANVNSIIVEYVEGIEVVKAFNQATSSYEKFAGSVRSFRDFTMEWFKATWASMNLCLSILPTTLLAVLPVGILLYRSGDMAPAKLALCLMLALGIVGPLVKATTFINVCKSMEYAVQDTRELLDMEELPEAKHPAQLHGSNIILKDVSFSYTGKTQEGVLHHIDLEMLSGTFTALVGPSGCGKSTVARLIARFWDVTEGAVSIGGVDVRDIPLKQLANQVSFVTQDNFLFECSLKENIRLGKPAATDEEVFAAARAAQCEEFISRLERGWDTPAGDAGKQLSGGERQRIAIARAILKDSPIVILDEATAFTDLENEDKIQQSILALSKGKTLLVIAHRLSTIQNADQIVVLQKGEIVDRGVQKELLSRCPLYQKLWQAHVGSKHWAVGAEAIKIKEEQAYV</sequence>
<dbReference type="PANTHER" id="PTHR43394">
    <property type="entry name" value="ATP-DEPENDENT PERMEASE MDL1, MITOCHONDRIAL"/>
    <property type="match status" value="1"/>
</dbReference>
<comment type="subcellular location">
    <subcellularLocation>
        <location evidence="1">Cell membrane</location>
        <topology evidence="1">Multi-pass membrane protein</topology>
    </subcellularLocation>
</comment>
<evidence type="ECO:0000256" key="3">
    <source>
        <dbReference type="ARBA" id="ARBA00022475"/>
    </source>
</evidence>
<keyword evidence="8 9" id="KW-0472">Membrane</keyword>
<dbReference type="PANTHER" id="PTHR43394:SF1">
    <property type="entry name" value="ATP-BINDING CASSETTE SUB-FAMILY B MEMBER 10, MITOCHONDRIAL"/>
    <property type="match status" value="1"/>
</dbReference>
<dbReference type="SUPFAM" id="SSF52540">
    <property type="entry name" value="P-loop containing nucleoside triphosphate hydrolases"/>
    <property type="match status" value="1"/>
</dbReference>
<dbReference type="PROSITE" id="PS00211">
    <property type="entry name" value="ABC_TRANSPORTER_1"/>
    <property type="match status" value="1"/>
</dbReference>
<feature type="transmembrane region" description="Helical" evidence="9">
    <location>
        <begin position="71"/>
        <end position="93"/>
    </location>
</feature>
<evidence type="ECO:0000256" key="2">
    <source>
        <dbReference type="ARBA" id="ARBA00022448"/>
    </source>
</evidence>
<evidence type="ECO:0000256" key="6">
    <source>
        <dbReference type="ARBA" id="ARBA00022840"/>
    </source>
</evidence>
<feature type="transmembrane region" description="Helical" evidence="9">
    <location>
        <begin position="165"/>
        <end position="185"/>
    </location>
</feature>
<evidence type="ECO:0000256" key="5">
    <source>
        <dbReference type="ARBA" id="ARBA00022741"/>
    </source>
</evidence>
<comment type="caution">
    <text evidence="12">The sequence shown here is derived from an EMBL/GenBank/DDBJ whole genome shotgun (WGS) entry which is preliminary data.</text>
</comment>
<evidence type="ECO:0000256" key="9">
    <source>
        <dbReference type="SAM" id="Phobius"/>
    </source>
</evidence>
<feature type="transmembrane region" description="Helical" evidence="9">
    <location>
        <begin position="250"/>
        <end position="270"/>
    </location>
</feature>
<dbReference type="SUPFAM" id="SSF90123">
    <property type="entry name" value="ABC transporter transmembrane region"/>
    <property type="match status" value="1"/>
</dbReference>
<dbReference type="PROSITE" id="PS50929">
    <property type="entry name" value="ABC_TM1F"/>
    <property type="match status" value="1"/>
</dbReference>
<evidence type="ECO:0000313" key="13">
    <source>
        <dbReference type="Proteomes" id="UP001299265"/>
    </source>
</evidence>
<evidence type="ECO:0000313" key="12">
    <source>
        <dbReference type="EMBL" id="MCD2491580.1"/>
    </source>
</evidence>
<reference evidence="12 13" key="1">
    <citation type="submission" date="2021-11" db="EMBL/GenBank/DDBJ databases">
        <title>Lacrimispora sp. nov. NSJ-141 isolated from human feces.</title>
        <authorList>
            <person name="Abdugheni R."/>
        </authorList>
    </citation>
    <scope>NUCLEOTIDE SEQUENCE [LARGE SCALE GENOMIC DNA]</scope>
    <source>
        <strain evidence="12 13">NSJ-141</strain>
    </source>
</reference>
<dbReference type="Gene3D" id="1.20.1560.10">
    <property type="entry name" value="ABC transporter type 1, transmembrane domain"/>
    <property type="match status" value="1"/>
</dbReference>
<dbReference type="InterPro" id="IPR027417">
    <property type="entry name" value="P-loop_NTPase"/>
</dbReference>
<evidence type="ECO:0000256" key="1">
    <source>
        <dbReference type="ARBA" id="ARBA00004651"/>
    </source>
</evidence>
<dbReference type="GO" id="GO:0015421">
    <property type="term" value="F:ABC-type oligopeptide transporter activity"/>
    <property type="evidence" value="ECO:0007669"/>
    <property type="project" value="TreeGrafter"/>
</dbReference>
<dbReference type="Gene3D" id="3.40.50.300">
    <property type="entry name" value="P-loop containing nucleotide triphosphate hydrolases"/>
    <property type="match status" value="1"/>
</dbReference>
<dbReference type="PROSITE" id="PS50893">
    <property type="entry name" value="ABC_TRANSPORTER_2"/>
    <property type="match status" value="1"/>
</dbReference>
<keyword evidence="2" id="KW-0813">Transport</keyword>
<dbReference type="GO" id="GO:0005524">
    <property type="term" value="F:ATP binding"/>
    <property type="evidence" value="ECO:0007669"/>
    <property type="project" value="UniProtKB-KW"/>
</dbReference>
<dbReference type="Proteomes" id="UP001299265">
    <property type="component" value="Unassembled WGS sequence"/>
</dbReference>
<accession>A0AAP2RIM0</accession>
<dbReference type="InterPro" id="IPR036640">
    <property type="entry name" value="ABC1_TM_sf"/>
</dbReference>
<dbReference type="Pfam" id="PF00005">
    <property type="entry name" value="ABC_tran"/>
    <property type="match status" value="1"/>
</dbReference>
<dbReference type="GO" id="GO:0005886">
    <property type="term" value="C:plasma membrane"/>
    <property type="evidence" value="ECO:0007669"/>
    <property type="project" value="UniProtKB-SubCell"/>
</dbReference>
<keyword evidence="6 12" id="KW-0067">ATP-binding</keyword>